<evidence type="ECO:0000313" key="15">
    <source>
        <dbReference type="Ensembl" id="ENSSMAP00000045447.1"/>
    </source>
</evidence>
<evidence type="ECO:0000256" key="6">
    <source>
        <dbReference type="ARBA" id="ARBA00022454"/>
    </source>
</evidence>
<feature type="compositionally biased region" description="Basic and acidic residues" evidence="14">
    <location>
        <begin position="7"/>
        <end position="21"/>
    </location>
</feature>
<evidence type="ECO:0000256" key="7">
    <source>
        <dbReference type="ARBA" id="ARBA00022517"/>
    </source>
</evidence>
<evidence type="ECO:0000256" key="5">
    <source>
        <dbReference type="ARBA" id="ARBA00016738"/>
    </source>
</evidence>
<evidence type="ECO:0000256" key="11">
    <source>
        <dbReference type="ARBA" id="ARBA00023054"/>
    </source>
</evidence>
<accession>A0A8D3CDT9</accession>
<dbReference type="Pfam" id="PF03879">
    <property type="entry name" value="Cgr1"/>
    <property type="match status" value="1"/>
</dbReference>
<comment type="function">
    <text evidence="13">Required for proper chromosome segregation during mitosis and error-free mitotic progression.</text>
</comment>
<dbReference type="PANTHER" id="PTHR13557">
    <property type="entry name" value="COILED-COIL DOMAIN-CONTAINING PROTEIN 86"/>
    <property type="match status" value="1"/>
</dbReference>
<evidence type="ECO:0000256" key="14">
    <source>
        <dbReference type="SAM" id="MobiDB-lite"/>
    </source>
</evidence>
<dbReference type="InterPro" id="IPR005579">
    <property type="entry name" value="Cgr1-like"/>
</dbReference>
<dbReference type="PANTHER" id="PTHR13557:SF1">
    <property type="entry name" value="COILED-COIL DOMAIN-CONTAINING PROTEIN 86"/>
    <property type="match status" value="1"/>
</dbReference>
<evidence type="ECO:0000256" key="2">
    <source>
        <dbReference type="ARBA" id="ARBA00004286"/>
    </source>
</evidence>
<evidence type="ECO:0000256" key="13">
    <source>
        <dbReference type="ARBA" id="ARBA00093307"/>
    </source>
</evidence>
<evidence type="ECO:0000256" key="12">
    <source>
        <dbReference type="ARBA" id="ARBA00023242"/>
    </source>
</evidence>
<dbReference type="Proteomes" id="UP000694558">
    <property type="component" value="Chromosome 8"/>
</dbReference>
<dbReference type="GO" id="GO:0005694">
    <property type="term" value="C:chromosome"/>
    <property type="evidence" value="ECO:0007669"/>
    <property type="project" value="UniProtKB-SubCell"/>
</dbReference>
<evidence type="ECO:0000256" key="3">
    <source>
        <dbReference type="ARBA" id="ARBA00004604"/>
    </source>
</evidence>
<protein>
    <recommendedName>
        <fullName evidence="5">Coiled-coil domain-containing protein 86</fullName>
    </recommendedName>
</protein>
<dbReference type="GO" id="GO:0006364">
    <property type="term" value="P:rRNA processing"/>
    <property type="evidence" value="ECO:0007669"/>
    <property type="project" value="UniProtKB-KW"/>
</dbReference>
<evidence type="ECO:0000256" key="4">
    <source>
        <dbReference type="ARBA" id="ARBA00007869"/>
    </source>
</evidence>
<feature type="compositionally biased region" description="Basic and acidic residues" evidence="14">
    <location>
        <begin position="176"/>
        <end position="206"/>
    </location>
</feature>
<name>A0A8D3CDT9_SCOMX</name>
<evidence type="ECO:0000256" key="1">
    <source>
        <dbReference type="ARBA" id="ARBA00004090"/>
    </source>
</evidence>
<reference evidence="15" key="2">
    <citation type="submission" date="2025-08" db="UniProtKB">
        <authorList>
            <consortium name="Ensembl"/>
        </authorList>
    </citation>
    <scope>IDENTIFICATION</scope>
</reference>
<keyword evidence="11" id="KW-0175">Coiled coil</keyword>
<feature type="region of interest" description="Disordered" evidence="14">
    <location>
        <begin position="1"/>
        <end position="138"/>
    </location>
</feature>
<evidence type="ECO:0000256" key="10">
    <source>
        <dbReference type="ARBA" id="ARBA00022934"/>
    </source>
</evidence>
<dbReference type="Ensembl" id="ENSSMAT00000071330.1">
    <property type="protein sequence ID" value="ENSSMAP00000045447.1"/>
    <property type="gene ID" value="ENSSMAG00000007686.2"/>
</dbReference>
<dbReference type="GO" id="GO:0005730">
    <property type="term" value="C:nucleolus"/>
    <property type="evidence" value="ECO:0007669"/>
    <property type="project" value="UniProtKB-SubCell"/>
</dbReference>
<evidence type="ECO:0000256" key="8">
    <source>
        <dbReference type="ARBA" id="ARBA00022552"/>
    </source>
</evidence>
<feature type="compositionally biased region" description="Basic residues" evidence="14">
    <location>
        <begin position="215"/>
        <end position="225"/>
    </location>
</feature>
<gene>
    <name evidence="15" type="primary">ccdc86</name>
</gene>
<comment type="subcellular location">
    <subcellularLocation>
        <location evidence="2">Chromosome</location>
    </subcellularLocation>
    <subcellularLocation>
        <location evidence="3">Nucleus</location>
        <location evidence="3">Nucleolus</location>
    </subcellularLocation>
</comment>
<proteinExistence type="inferred from homology"/>
<reference evidence="15" key="1">
    <citation type="submission" date="2023-05" db="EMBL/GenBank/DDBJ databases">
        <title>High-quality long-read genome of Scophthalmus maximus.</title>
        <authorList>
            <person name="Lien S."/>
            <person name="Martinez P."/>
        </authorList>
    </citation>
    <scope>NUCLEOTIDE SEQUENCE [LARGE SCALE GENOMIC DNA]</scope>
</reference>
<dbReference type="GeneTree" id="ENSGT00390000017281"/>
<keyword evidence="10" id="KW-0164">Citrullination</keyword>
<keyword evidence="9" id="KW-0597">Phosphoprotein</keyword>
<sequence>MSRRQKVVPEEKTGSELVHMEVEEEEEELHDPPPETRRTRSGRRVRTPAALLDSEEPNLASVPEQESSMSAEPEPEPRAAPEPADGADAHLPRPAPAETAPAAPDTGPHKKPRLAPSVKQNPVIPLGKPKSGRVWKDRSKQRFSALVRDKPLCTSWGKKMEAKREKELVKQFTLQLKEDKAKQREDKRKRREDNLKRRAENERKAEVVQVIRNTSKIKRMKKKQLRKIEKRDTLALLQKSQKQNSKAKGPKKPTDKDLT</sequence>
<keyword evidence="7" id="KW-0690">Ribosome biogenesis</keyword>
<evidence type="ECO:0000313" key="16">
    <source>
        <dbReference type="Proteomes" id="UP000694558"/>
    </source>
</evidence>
<organism evidence="15 16">
    <name type="scientific">Scophthalmus maximus</name>
    <name type="common">Turbot</name>
    <name type="synonym">Psetta maxima</name>
    <dbReference type="NCBI Taxonomy" id="52904"/>
    <lineage>
        <taxon>Eukaryota</taxon>
        <taxon>Metazoa</taxon>
        <taxon>Chordata</taxon>
        <taxon>Craniata</taxon>
        <taxon>Vertebrata</taxon>
        <taxon>Euteleostomi</taxon>
        <taxon>Actinopterygii</taxon>
        <taxon>Neopterygii</taxon>
        <taxon>Teleostei</taxon>
        <taxon>Neoteleostei</taxon>
        <taxon>Acanthomorphata</taxon>
        <taxon>Carangaria</taxon>
        <taxon>Pleuronectiformes</taxon>
        <taxon>Pleuronectoidei</taxon>
        <taxon>Scophthalmidae</taxon>
        <taxon>Scophthalmus</taxon>
    </lineage>
</organism>
<comment type="function">
    <text evidence="1">Involved in nucleolar integrity and required for processing of the pre-rRNA for the 60S ribosome subunit.</text>
</comment>
<keyword evidence="8" id="KW-0698">rRNA processing</keyword>
<feature type="region of interest" description="Disordered" evidence="14">
    <location>
        <begin position="176"/>
        <end position="259"/>
    </location>
</feature>
<feature type="compositionally biased region" description="Low complexity" evidence="14">
    <location>
        <begin position="63"/>
        <end position="72"/>
    </location>
</feature>
<dbReference type="InterPro" id="IPR026570">
    <property type="entry name" value="CCDC86"/>
</dbReference>
<keyword evidence="6" id="KW-0158">Chromosome</keyword>
<keyword evidence="12" id="KW-0539">Nucleus</keyword>
<dbReference type="AlphaFoldDB" id="A0A8D3CDT9"/>
<evidence type="ECO:0000256" key="9">
    <source>
        <dbReference type="ARBA" id="ARBA00022553"/>
    </source>
</evidence>
<comment type="similarity">
    <text evidence="4">Belongs to the CGR1 family.</text>
</comment>